<dbReference type="SUPFAM" id="SSF81383">
    <property type="entry name" value="F-box domain"/>
    <property type="match status" value="1"/>
</dbReference>
<evidence type="ECO:0000313" key="2">
    <source>
        <dbReference type="Proteomes" id="UP001150217"/>
    </source>
</evidence>
<keyword evidence="2" id="KW-1185">Reference proteome</keyword>
<protein>
    <recommendedName>
        <fullName evidence="3">F-box domain-containing protein</fullName>
    </recommendedName>
</protein>
<accession>A0ABQ8VJH9</accession>
<proteinExistence type="predicted"/>
<evidence type="ECO:0000313" key="1">
    <source>
        <dbReference type="EMBL" id="KAJ4496547.1"/>
    </source>
</evidence>
<dbReference type="InterPro" id="IPR036047">
    <property type="entry name" value="F-box-like_dom_sf"/>
</dbReference>
<evidence type="ECO:0008006" key="3">
    <source>
        <dbReference type="Google" id="ProtNLM"/>
    </source>
</evidence>
<sequence>MTLPPELHLLIIDFLCDSALDLKSCSYVSHLWRQRAILHLFHSVVVSTLLHTTIRLRIRNDTRTWVSLENWDLLKESTHLTDVIQHLSFIFDAADSEGPEDMFLQPIPHSLPRLSVLEIRNCHPRSTTQYTRFVRSFLSLHQSLALTSIGNLLKHQDVSNEDTSATENGFHVPIHSLTYGVNSLEIDHALFLDRAAIFNLDKLERLKVQTFSSDCIPLLQRFGTTLLHLELLLFPDGIHVPYGVYPSSEDLSVVSLAPNITSLTLHTQYHVSSQRTLLRQLARIAFTKPCIELRKVILVLSVDDVWAIRSHSLDKTLTSFAQELPTITNIEISLSWRVQSSANDFLFLVQEVRDALPETDKMKILDVTQYEQYP</sequence>
<reference evidence="1" key="1">
    <citation type="submission" date="2022-08" db="EMBL/GenBank/DDBJ databases">
        <title>A Global Phylogenomic Analysis of the Shiitake Genus Lentinula.</title>
        <authorList>
            <consortium name="DOE Joint Genome Institute"/>
            <person name="Sierra-Patev S."/>
            <person name="Min B."/>
            <person name="Naranjo-Ortiz M."/>
            <person name="Looney B."/>
            <person name="Konkel Z."/>
            <person name="Slot J.C."/>
            <person name="Sakamoto Y."/>
            <person name="Steenwyk J.L."/>
            <person name="Rokas A."/>
            <person name="Carro J."/>
            <person name="Camarero S."/>
            <person name="Ferreira P."/>
            <person name="Molpeceres G."/>
            <person name="Ruiz-Duenas F.J."/>
            <person name="Serrano A."/>
            <person name="Henrissat B."/>
            <person name="Drula E."/>
            <person name="Hughes K.W."/>
            <person name="Mata J.L."/>
            <person name="Ishikawa N.K."/>
            <person name="Vargas-Isla R."/>
            <person name="Ushijima S."/>
            <person name="Smith C.A."/>
            <person name="Ahrendt S."/>
            <person name="Andreopoulos W."/>
            <person name="He G."/>
            <person name="Labutti K."/>
            <person name="Lipzen A."/>
            <person name="Ng V."/>
            <person name="Riley R."/>
            <person name="Sandor L."/>
            <person name="Barry K."/>
            <person name="Martinez A.T."/>
            <person name="Xiao Y."/>
            <person name="Gibbons J.G."/>
            <person name="Terashima K."/>
            <person name="Grigoriev I.V."/>
            <person name="Hibbett D.S."/>
        </authorList>
    </citation>
    <scope>NUCLEOTIDE SEQUENCE</scope>
    <source>
        <strain evidence="1">RHP3577 ss4</strain>
    </source>
</reference>
<comment type="caution">
    <text evidence="1">The sequence shown here is derived from an EMBL/GenBank/DDBJ whole genome shotgun (WGS) entry which is preliminary data.</text>
</comment>
<name>A0ABQ8VJH9_9AGAR</name>
<gene>
    <name evidence="1" type="ORF">C8R41DRAFT_918371</name>
</gene>
<dbReference type="Proteomes" id="UP001150217">
    <property type="component" value="Unassembled WGS sequence"/>
</dbReference>
<dbReference type="EMBL" id="JANVFT010000027">
    <property type="protein sequence ID" value="KAJ4496547.1"/>
    <property type="molecule type" value="Genomic_DNA"/>
</dbReference>
<organism evidence="1 2">
    <name type="scientific">Lentinula lateritia</name>
    <dbReference type="NCBI Taxonomy" id="40482"/>
    <lineage>
        <taxon>Eukaryota</taxon>
        <taxon>Fungi</taxon>
        <taxon>Dikarya</taxon>
        <taxon>Basidiomycota</taxon>
        <taxon>Agaricomycotina</taxon>
        <taxon>Agaricomycetes</taxon>
        <taxon>Agaricomycetidae</taxon>
        <taxon>Agaricales</taxon>
        <taxon>Marasmiineae</taxon>
        <taxon>Omphalotaceae</taxon>
        <taxon>Lentinula</taxon>
    </lineage>
</organism>